<dbReference type="Gene3D" id="2.160.10.10">
    <property type="entry name" value="Hexapeptide repeat proteins"/>
    <property type="match status" value="1"/>
</dbReference>
<gene>
    <name evidence="5" type="ORF">MARIT_2527</name>
</gene>
<keyword evidence="6" id="KW-1185">Reference proteome</keyword>
<dbReference type="KEGG" id="tmar:MARIT_2527"/>
<evidence type="ECO:0000256" key="4">
    <source>
        <dbReference type="ARBA" id="ARBA00023315"/>
    </source>
</evidence>
<dbReference type="PANTHER" id="PTHR23416">
    <property type="entry name" value="SIALIC ACID SYNTHASE-RELATED"/>
    <property type="match status" value="1"/>
</dbReference>
<keyword evidence="2 5" id="KW-0808">Transferase</keyword>
<evidence type="ECO:0000256" key="3">
    <source>
        <dbReference type="ARBA" id="ARBA00022737"/>
    </source>
</evidence>
<organism evidence="5 6">
    <name type="scientific">Tenacibaculum maritimum NCIMB 2154</name>
    <dbReference type="NCBI Taxonomy" id="1349785"/>
    <lineage>
        <taxon>Bacteria</taxon>
        <taxon>Pseudomonadati</taxon>
        <taxon>Bacteroidota</taxon>
        <taxon>Flavobacteriia</taxon>
        <taxon>Flavobacteriales</taxon>
        <taxon>Flavobacteriaceae</taxon>
        <taxon>Tenacibaculum</taxon>
    </lineage>
</organism>
<name>A0A2H1ECX9_9FLAO</name>
<evidence type="ECO:0000256" key="1">
    <source>
        <dbReference type="ARBA" id="ARBA00007274"/>
    </source>
</evidence>
<dbReference type="SUPFAM" id="SSF51161">
    <property type="entry name" value="Trimeric LpxA-like enzymes"/>
    <property type="match status" value="1"/>
</dbReference>
<comment type="similarity">
    <text evidence="1">Belongs to the transferase hexapeptide repeat family.</text>
</comment>
<dbReference type="GeneID" id="47723991"/>
<sequence length="140" mass="15487">MRKLLWNFLSKIYPLFLRKRYRMNIGKNVIISYKARLDKSINPSGIYIGDNTWILANSLILAHDHLRSLKLDTHIGSNCLIGVDSIIMPGITIGNHVVVGAGAIVTKNIKSNCIVAGNPAKVIKEGVKLNDKGQLINEII</sequence>
<evidence type="ECO:0000313" key="6">
    <source>
        <dbReference type="Proteomes" id="UP000231564"/>
    </source>
</evidence>
<evidence type="ECO:0000313" key="5">
    <source>
        <dbReference type="EMBL" id="SFZ84084.1"/>
    </source>
</evidence>
<dbReference type="AlphaFoldDB" id="A0A2H1ECX9"/>
<dbReference type="Pfam" id="PF14602">
    <property type="entry name" value="Hexapep_2"/>
    <property type="match status" value="1"/>
</dbReference>
<keyword evidence="4 5" id="KW-0012">Acyltransferase</keyword>
<dbReference type="EC" id="2.3.1.-" evidence="5"/>
<evidence type="ECO:0000256" key="2">
    <source>
        <dbReference type="ARBA" id="ARBA00022679"/>
    </source>
</evidence>
<accession>A0A2H1ECX9</accession>
<dbReference type="InterPro" id="IPR001451">
    <property type="entry name" value="Hexapep"/>
</dbReference>
<proteinExistence type="inferred from homology"/>
<dbReference type="EMBL" id="LT634361">
    <property type="protein sequence ID" value="SFZ84084.1"/>
    <property type="molecule type" value="Genomic_DNA"/>
</dbReference>
<dbReference type="InterPro" id="IPR011004">
    <property type="entry name" value="Trimer_LpxA-like_sf"/>
</dbReference>
<reference evidence="5 6" key="1">
    <citation type="submission" date="2016-11" db="EMBL/GenBank/DDBJ databases">
        <authorList>
            <person name="Jaros S."/>
            <person name="Januszkiewicz K."/>
            <person name="Wedrychowicz H."/>
        </authorList>
    </citation>
    <scope>NUCLEOTIDE SEQUENCE [LARGE SCALE GENOMIC DNA]</scope>
    <source>
        <strain evidence="5">NCIMB 2154T</strain>
    </source>
</reference>
<dbReference type="InterPro" id="IPR051159">
    <property type="entry name" value="Hexapeptide_acetyltransf"/>
</dbReference>
<dbReference type="Proteomes" id="UP000231564">
    <property type="component" value="Chromosome MARIT"/>
</dbReference>
<dbReference type="RefSeq" id="WP_197706278.1">
    <property type="nucleotide sequence ID" value="NZ_CP138495.1"/>
</dbReference>
<keyword evidence="3" id="KW-0677">Repeat</keyword>
<dbReference type="PANTHER" id="PTHR23416:SF23">
    <property type="entry name" value="ACETYLTRANSFERASE C18B11.09C-RELATED"/>
    <property type="match status" value="1"/>
</dbReference>
<protein>
    <submittedName>
        <fullName evidence="5">Exopolysaccharide biosynthesis O-acetyltransferase</fullName>
        <ecNumber evidence="5">2.3.1.-</ecNumber>
    </submittedName>
</protein>
<dbReference type="InterPro" id="IPR018357">
    <property type="entry name" value="Hexapep_transf_CS"/>
</dbReference>
<dbReference type="PROSITE" id="PS00101">
    <property type="entry name" value="HEXAPEP_TRANSFERASES"/>
    <property type="match status" value="1"/>
</dbReference>
<dbReference type="CDD" id="cd04647">
    <property type="entry name" value="LbH_MAT_like"/>
    <property type="match status" value="1"/>
</dbReference>
<dbReference type="GO" id="GO:0008374">
    <property type="term" value="F:O-acyltransferase activity"/>
    <property type="evidence" value="ECO:0007669"/>
    <property type="project" value="TreeGrafter"/>
</dbReference>